<dbReference type="InterPro" id="IPR050344">
    <property type="entry name" value="Peptidase_M1_aminopeptidases"/>
</dbReference>
<dbReference type="Proteomes" id="UP000595197">
    <property type="component" value="Chromosome"/>
</dbReference>
<evidence type="ECO:0000259" key="3">
    <source>
        <dbReference type="Pfam" id="PF01433"/>
    </source>
</evidence>
<evidence type="ECO:0000256" key="2">
    <source>
        <dbReference type="SAM" id="SignalP"/>
    </source>
</evidence>
<feature type="region of interest" description="Disordered" evidence="1">
    <location>
        <begin position="110"/>
        <end position="130"/>
    </location>
</feature>
<feature type="domain" description="Peptidase M1 membrane alanine aminopeptidase" evidence="3">
    <location>
        <begin position="277"/>
        <end position="416"/>
    </location>
</feature>
<keyword evidence="2" id="KW-0732">Signal</keyword>
<dbReference type="EMBL" id="CP067420">
    <property type="protein sequence ID" value="QQP88019.1"/>
    <property type="molecule type" value="Genomic_DNA"/>
</dbReference>
<dbReference type="InterPro" id="IPR027268">
    <property type="entry name" value="Peptidase_M4/M1_CTD_sf"/>
</dbReference>
<protein>
    <submittedName>
        <fullName evidence="4">M1 family peptidase</fullName>
    </submittedName>
</protein>
<proteinExistence type="predicted"/>
<dbReference type="PANTHER" id="PTHR11533">
    <property type="entry name" value="PROTEASE M1 ZINC METALLOPROTEASE"/>
    <property type="match status" value="1"/>
</dbReference>
<gene>
    <name evidence="4" type="ORF">IGS68_18370</name>
</gene>
<reference evidence="4" key="1">
    <citation type="submission" date="2021-02" db="EMBL/GenBank/DDBJ databases">
        <title>Skermanella TT6 skin isolate.</title>
        <authorList>
            <person name="Lee K."/>
            <person name="Ganzorig M."/>
        </authorList>
    </citation>
    <scope>NUCLEOTIDE SEQUENCE</scope>
    <source>
        <strain evidence="4">TT6</strain>
    </source>
</reference>
<feature type="signal peptide" evidence="2">
    <location>
        <begin position="1"/>
        <end position="25"/>
    </location>
</feature>
<evidence type="ECO:0000313" key="5">
    <source>
        <dbReference type="Proteomes" id="UP000595197"/>
    </source>
</evidence>
<keyword evidence="5" id="KW-1185">Reference proteome</keyword>
<accession>A0ABX7B301</accession>
<evidence type="ECO:0000256" key="1">
    <source>
        <dbReference type="SAM" id="MobiDB-lite"/>
    </source>
</evidence>
<sequence length="654" mass="70246">MKSGLAAIGAIFWLILASPCPAASAAEVTHDAAIDLDPAERRLEVTDQVTVTGGAPLEFHLSPRFSPVRVEIDGRPADAVGGPTHWRVPAAAAGVGRVTIRYSGTLAPLDDSGSPFGGDEPGSGEAGSFLPGGAGWLPRFDADRTTYRLAVRVPEGYRAAVTGDLAEETPERSVFTVDPAVEEPSLFAGRWQMRERMAGGLRLRTLFEPDLEHLSDDYLQASESYIAHFSERIGAYPFSGFSILSAPLPVGLGFAGLTYIGRQVLPLPFMRGQSLPHEILHNWWGNGVLVDYTSGNWSEGLTTYMADYGLTAERDPDAAREMRFGWLRDYAALPEARDGSLAGFTARVHGAAKIVGYNKSAYLFLMLRDMLGDEAFDRGIRLFWDRHRFRKAGWSDLRASFEAASDRDLGGFFDQWVNRTGAPGLRLTEASATRLGEGYALAVRIGQGEPAYRLDVPVVVETTGGQVRRTIPLAGSEAAGTIDLDAPPLSVAVDPEYRLFRRLAPGEAPPILRDVTLDPATRLVLAGPHQDLGRALASRLMDAGAAAGEPRAGAPVAVIGITADVYEALPRLGLEPVPGRLAGQGTARVWTGRTAAGAPALVVAADDRAALESLLRPLPHYGRQSYLVFQGREAVERGIWPPGDNPLKRSVAVE</sequence>
<dbReference type="RefSeq" id="WP_201072383.1">
    <property type="nucleotide sequence ID" value="NZ_CP067420.1"/>
</dbReference>
<dbReference type="SUPFAM" id="SSF55486">
    <property type="entry name" value="Metalloproteases ('zincins'), catalytic domain"/>
    <property type="match status" value="1"/>
</dbReference>
<organism evidence="4 5">
    <name type="scientific">Skermanella cutis</name>
    <dbReference type="NCBI Taxonomy" id="2775420"/>
    <lineage>
        <taxon>Bacteria</taxon>
        <taxon>Pseudomonadati</taxon>
        <taxon>Pseudomonadota</taxon>
        <taxon>Alphaproteobacteria</taxon>
        <taxon>Rhodospirillales</taxon>
        <taxon>Azospirillaceae</taxon>
        <taxon>Skermanella</taxon>
    </lineage>
</organism>
<dbReference type="InterPro" id="IPR014782">
    <property type="entry name" value="Peptidase_M1_dom"/>
</dbReference>
<dbReference type="PANTHER" id="PTHR11533:SF174">
    <property type="entry name" value="PUROMYCIN-SENSITIVE AMINOPEPTIDASE-RELATED"/>
    <property type="match status" value="1"/>
</dbReference>
<evidence type="ECO:0000313" key="4">
    <source>
        <dbReference type="EMBL" id="QQP88019.1"/>
    </source>
</evidence>
<feature type="compositionally biased region" description="Gly residues" evidence="1">
    <location>
        <begin position="115"/>
        <end position="130"/>
    </location>
</feature>
<dbReference type="Pfam" id="PF01433">
    <property type="entry name" value="Peptidase_M1"/>
    <property type="match status" value="1"/>
</dbReference>
<feature type="chain" id="PRO_5045423242" evidence="2">
    <location>
        <begin position="26"/>
        <end position="654"/>
    </location>
</feature>
<dbReference type="Gene3D" id="1.10.390.10">
    <property type="entry name" value="Neutral Protease Domain 2"/>
    <property type="match status" value="1"/>
</dbReference>
<name>A0ABX7B301_9PROT</name>